<dbReference type="InterPro" id="IPR011009">
    <property type="entry name" value="Kinase-like_dom_sf"/>
</dbReference>
<feature type="compositionally biased region" description="Acidic residues" evidence="11">
    <location>
        <begin position="159"/>
        <end position="177"/>
    </location>
</feature>
<comment type="similarity">
    <text evidence="8">Belongs to the CFAP43 family.</text>
</comment>
<protein>
    <recommendedName>
        <fullName evidence="9">Cilia- and flagella-associated protein 43</fullName>
    </recommendedName>
</protein>
<feature type="region of interest" description="Disordered" evidence="11">
    <location>
        <begin position="1027"/>
        <end position="1068"/>
    </location>
</feature>
<name>A0ABP0J583_9DINO</name>
<keyword evidence="7" id="KW-0966">Cell projection</keyword>
<evidence type="ECO:0000256" key="2">
    <source>
        <dbReference type="ARBA" id="ARBA00022490"/>
    </source>
</evidence>
<evidence type="ECO:0000256" key="5">
    <source>
        <dbReference type="ARBA" id="ARBA00023054"/>
    </source>
</evidence>
<evidence type="ECO:0000256" key="6">
    <source>
        <dbReference type="ARBA" id="ARBA00023212"/>
    </source>
</evidence>
<evidence type="ECO:0000256" key="9">
    <source>
        <dbReference type="ARBA" id="ARBA00023662"/>
    </source>
</evidence>
<feature type="compositionally biased region" description="Basic and acidic residues" evidence="11">
    <location>
        <begin position="664"/>
        <end position="681"/>
    </location>
</feature>
<evidence type="ECO:0000259" key="12">
    <source>
        <dbReference type="PROSITE" id="PS50011"/>
    </source>
</evidence>
<feature type="compositionally biased region" description="Acidic residues" evidence="11">
    <location>
        <begin position="212"/>
        <end position="225"/>
    </location>
</feature>
<feature type="compositionally biased region" description="Polar residues" evidence="11">
    <location>
        <begin position="533"/>
        <end position="558"/>
    </location>
</feature>
<dbReference type="PROSITE" id="PS00108">
    <property type="entry name" value="PROTEIN_KINASE_ST"/>
    <property type="match status" value="1"/>
</dbReference>
<feature type="compositionally biased region" description="Basic and acidic residues" evidence="11">
    <location>
        <begin position="392"/>
        <end position="410"/>
    </location>
</feature>
<dbReference type="SUPFAM" id="SSF50978">
    <property type="entry name" value="WD40 repeat-like"/>
    <property type="match status" value="1"/>
</dbReference>
<feature type="compositionally biased region" description="Basic and acidic residues" evidence="11">
    <location>
        <begin position="1039"/>
        <end position="1048"/>
    </location>
</feature>
<accession>A0ABP0J583</accession>
<comment type="subcellular location">
    <subcellularLocation>
        <location evidence="1">Cytoplasm</location>
        <location evidence="1">Cytoskeleton</location>
        <location evidence="1">Cilium axoneme</location>
    </subcellularLocation>
</comment>
<keyword evidence="3" id="KW-0853">WD repeat</keyword>
<dbReference type="InterPro" id="IPR008271">
    <property type="entry name" value="Ser/Thr_kinase_AS"/>
</dbReference>
<organism evidence="13 14">
    <name type="scientific">Durusdinium trenchii</name>
    <dbReference type="NCBI Taxonomy" id="1381693"/>
    <lineage>
        <taxon>Eukaryota</taxon>
        <taxon>Sar</taxon>
        <taxon>Alveolata</taxon>
        <taxon>Dinophyceae</taxon>
        <taxon>Suessiales</taxon>
        <taxon>Symbiodiniaceae</taxon>
        <taxon>Durusdinium</taxon>
    </lineage>
</organism>
<gene>
    <name evidence="13" type="ORF">CCMP2556_LOCUS9709</name>
</gene>
<dbReference type="SUPFAM" id="SSF56112">
    <property type="entry name" value="Protein kinase-like (PK-like)"/>
    <property type="match status" value="1"/>
</dbReference>
<reference evidence="13 14" key="1">
    <citation type="submission" date="2024-02" db="EMBL/GenBank/DDBJ databases">
        <authorList>
            <person name="Chen Y."/>
            <person name="Shah S."/>
            <person name="Dougan E. K."/>
            <person name="Thang M."/>
            <person name="Chan C."/>
        </authorList>
    </citation>
    <scope>NUCLEOTIDE SEQUENCE [LARGE SCALE GENOMIC DNA]</scope>
</reference>
<evidence type="ECO:0000313" key="13">
    <source>
        <dbReference type="EMBL" id="CAK9009535.1"/>
    </source>
</evidence>
<keyword evidence="4" id="KW-0677">Repeat</keyword>
<dbReference type="PANTHER" id="PTHR14885">
    <property type="entry name" value="CILIA- AND FLAGELLA-ASSOCIATED PROTEIN 43-RELATED"/>
    <property type="match status" value="1"/>
</dbReference>
<feature type="region of interest" description="Disordered" evidence="11">
    <location>
        <begin position="1098"/>
        <end position="1143"/>
    </location>
</feature>
<sequence>MTEKEKDTSLRCHWDGDFATWPDYVRKVRLAFEKTRRRRRAQLGPDLVSQLSGRAWVVTQEIDYKALTQPNGARYLITFLEERLARVPIPDAGSQAEALLLRLRRVPGTSMATWCAQVREQYRKLQRALRRARGDAVEFKPGGAPSQTSSKPRSSPEPAAEEGTEEEEAQRADEEEAEPRSPARPSSSKGGKSKGKGDDLRSPSRGSRSDPSDSEDEQDDNFWDDLDTGEWGLLLTSECDDEDLLEGDIHWLGGLPQDQVFQTTSWETPSAPPPAVEETFMSDDGFWGADPSNPGAYLWWNLEADGEYYHCDSHGTFWSWSEADVWNDVLWSTPEESKPIVEAFAAYEEKMRKVFMVAEEEELMETFVCHPLSHPERPLEIMAKSSAQSSTPKEKKGPKTKETFTEKYDTSRTVLSDPRDPRTLGPPCNGQHEPAPAYKGSVTGSNGHASWVGCQRCQLRLSYTPAFGATGLHRQAGPIPQDTKKQVEELGEKAPYNPLMKSQAIGLEGAERSLLTKLDSIRARKAAAGYGNLTPTTNATSSPQSPANQTQPSPTEVASPTDVETLGTVPGSKSRRSETAPEEAEYEDRSNREGAGEPYMSENSEGDLALRGGTFANSNDQVPKNERMFKNAQAPPNVKAPPNLFKFDYASGAKEQEAFEDSLPEGRHDGEPGGEDRTMTPFPKKEFAMVVESMNELVEEGDMIFKAYEILADGCMFGLSSPDGPVKKPWRFMVTREHALKGLARQCDGSHHHVPCLGANARNSAYYTPQLCRVAARGMLQTSELIGGIQEVEPDPSVLEKLTPQELQHLMESVLKLHRLCGHPNNRALLKLLRARGASEELKAAALQLACPECHESKTASPTVKVSLEREDVIWKTLQMDAFFFRRRGQAHHFLLMLDEASSFAVVKEVKVHPAEESENITTAEVITTLEESWSQIFGYPSRLRSENVTINVAAASSEGIPGHEMAENLRLRIEAHCDQVRHGSERELLIANASGTMAMPWTFSMMSNSLTKGAFEDLTSSKAERFEAKRRQTFRPSALERKRQKQQEEDEVQDDAMSSSSEELLPDEVHMDPTLKEGMHPDDSDDLDIERLLSDPTYMPLHPVVPPDVKEARGSDDVEFRQQRKRHEQDDRPHHAKFPKKYKNPDLASAADLMKTFMMKGQLWNVKYDPGFVAAKKKRRLNPESQEPEPELIEDESWHAFQRRQVIKHYSQLDGKKIEPYYIKLYQFQLMRGLAFIHGRGIVHCDLKPQNLLLDGKSHTLKICDFGTAKRMIFGEQQRSYMVSRYYRAPELILGATSYTTGVDLWSAGCVFAELILGQPLFTGKDGIDQLVQIIKVLGTPTPQQLRAMNPNYPDYEFTPSWGPCPERMGAGARIGHMLTYDPARAPAVRGTVASSRRAAAGRSEAAKRTVSDRVAGAATVAGCPHTVRLTHLDPAEVGGSFGETGRSGRWTLDADPARPLHVLLHPFFAELLGFTRSCEHCVSAEIGEQANPKDELWWLTPKERIQLIPSRLDSGGGASPPALTGLVSCASSAWIAEALLRQTPASEDSLRRARSGWAGRPGRTFKRFKDEAAEFSARFTLSDLAELELADMAFSCELQLPLRFDKVSVYPGHKVGQVPTRPASIPSDVDLAVSAYCWTASGRSTQPVAHFLVATRQGMLLCTMDGATGALVYICQAEQPITSIILTQEYLVTSHIGNTLNFWELQPQALARSSPEEVQSFAAGLALAPQMALSTGMFQLKKVADLESVGTQRLAHRLLGQVIRGEDPKGFKLLRFTSAVTSLTAEARGKFLLAGTDSGCIHAVAVDPWPEAQVIDSNRISEVGIAKLCSTSSEDGLSLKVAALLFDGRIAMVSFSLREPKVKMLGLVEHLGSVEDIYFHEQEKAEELNMPPKLLAVGCTKDASCMWSVRTPKDSFEPRDMVIHREAMGFWSSKLNSDTVEGRPTAVCSISKPTHVGLMVKSAATPVKSRLAVSDPSLASLAKALQEIMTYGPSRRRDVLRRLSTLSIVTLRGFTREDSRIHGGIVAASRGAKPPVSTTAERQGDELLCKTLHSTVAISTGGADGLLVWSEPGSEISVPADDSHLKAEEDETFGDETSAHFAFEWSCHRFRIDQPSEGREEAAAKRKLMSHEIEALRKKLRILIDHNSNAPDLEKLERGEFCVDFEERHAIASKSKERCDALRAEIEHENVARQLIRDRLIKEFWDPMRGKGCQITSLTSSLAVSNYPERTVSEEESTITRKLRMLRKSEQLEFQMLRGSSCPPELKKDLVLDVDHFASGREQYMVNWWPGVHTKASEARAKQLAEVEAEVKRRAAQLGAKEDAEKQKEKDKGKDAKGEESGIKTIEETGSGTSADSIVAEEQKFLYEPFELVTNSRRRLQIHLLQSLSADYRMHFNELFKACQGDKKNIIDGIKEKCSRIHQILGELQIEEEVPEPTLQEVEDSDSVLKVQDHEIAVEKWISPEERKAREEAAAKEEERLRQLRENDAGQRALVQMMGGTLKTKKDLTPLEIVLDKEAWMDEIPEEDMTELQKAAFAEYQAKEKALAEAQEAYKKQLSAELKSLRAGVQELTLQFEGLLKRLHHERFAHDAKFLCQELYCARLQLALLQNVEDNLVREQAELDLEASKAKVLGCEQRVNDFTAEVQRVKGEQDDRARYEKEVSSAQHFRQAFANSTLEANAITTLLQLFRKKREKDLNRVQS</sequence>
<evidence type="ECO:0000256" key="3">
    <source>
        <dbReference type="ARBA" id="ARBA00022574"/>
    </source>
</evidence>
<evidence type="ECO:0000256" key="11">
    <source>
        <dbReference type="SAM" id="MobiDB-lite"/>
    </source>
</evidence>
<feature type="region of interest" description="Disordered" evidence="11">
    <location>
        <begin position="2317"/>
        <end position="2356"/>
    </location>
</feature>
<evidence type="ECO:0000256" key="10">
    <source>
        <dbReference type="SAM" id="Coils"/>
    </source>
</evidence>
<comment type="caution">
    <text evidence="13">The sequence shown here is derived from an EMBL/GenBank/DDBJ whole genome shotgun (WGS) entry which is preliminary data.</text>
</comment>
<keyword evidence="5 10" id="KW-0175">Coiled coil</keyword>
<evidence type="ECO:0000256" key="7">
    <source>
        <dbReference type="ARBA" id="ARBA00023273"/>
    </source>
</evidence>
<dbReference type="InterPro" id="IPR036322">
    <property type="entry name" value="WD40_repeat_dom_sf"/>
</dbReference>
<feature type="coiled-coil region" evidence="10">
    <location>
        <begin position="2542"/>
        <end position="2577"/>
    </location>
</feature>
<dbReference type="InterPro" id="IPR015943">
    <property type="entry name" value="WD40/YVTN_repeat-like_dom_sf"/>
</dbReference>
<feature type="region of interest" description="Disordered" evidence="11">
    <location>
        <begin position="531"/>
        <end position="622"/>
    </location>
</feature>
<dbReference type="Pfam" id="PF00069">
    <property type="entry name" value="Pkinase"/>
    <property type="match status" value="1"/>
</dbReference>
<feature type="region of interest" description="Disordered" evidence="11">
    <location>
        <begin position="133"/>
        <end position="225"/>
    </location>
</feature>
<evidence type="ECO:0000256" key="4">
    <source>
        <dbReference type="ARBA" id="ARBA00022737"/>
    </source>
</evidence>
<feature type="compositionally biased region" description="Basic and acidic residues" evidence="11">
    <location>
        <begin position="2322"/>
        <end position="2349"/>
    </location>
</feature>
<dbReference type="Pfam" id="PF25828">
    <property type="entry name" value="CC_Cfap43"/>
    <property type="match status" value="2"/>
</dbReference>
<proteinExistence type="inferred from homology"/>
<evidence type="ECO:0000256" key="1">
    <source>
        <dbReference type="ARBA" id="ARBA00004430"/>
    </source>
</evidence>
<dbReference type="InterPro" id="IPR000719">
    <property type="entry name" value="Prot_kinase_dom"/>
</dbReference>
<evidence type="ECO:0000256" key="8">
    <source>
        <dbReference type="ARBA" id="ARBA00023605"/>
    </source>
</evidence>
<feature type="compositionally biased region" description="Basic and acidic residues" evidence="11">
    <location>
        <begin position="1109"/>
        <end position="1134"/>
    </location>
</feature>
<dbReference type="Gene3D" id="1.10.510.10">
    <property type="entry name" value="Transferase(Phosphotransferase) domain 1"/>
    <property type="match status" value="1"/>
</dbReference>
<feature type="compositionally biased region" description="Basic and acidic residues" evidence="11">
    <location>
        <begin position="195"/>
        <end position="211"/>
    </location>
</feature>
<keyword evidence="6" id="KW-0206">Cytoskeleton</keyword>
<keyword evidence="14" id="KW-1185">Reference proteome</keyword>
<feature type="domain" description="Protein kinase" evidence="12">
    <location>
        <begin position="1005"/>
        <end position="1399"/>
    </location>
</feature>
<evidence type="ECO:0000313" key="14">
    <source>
        <dbReference type="Proteomes" id="UP001642484"/>
    </source>
</evidence>
<feature type="region of interest" description="Disordered" evidence="11">
    <location>
        <begin position="384"/>
        <end position="440"/>
    </location>
</feature>
<dbReference type="Proteomes" id="UP001642484">
    <property type="component" value="Unassembled WGS sequence"/>
</dbReference>
<feature type="region of interest" description="Disordered" evidence="11">
    <location>
        <begin position="655"/>
        <end position="681"/>
    </location>
</feature>
<dbReference type="PROSITE" id="PS50011">
    <property type="entry name" value="PROTEIN_KINASE_DOM"/>
    <property type="match status" value="1"/>
</dbReference>
<dbReference type="SMART" id="SM00220">
    <property type="entry name" value="S_TKc"/>
    <property type="match status" value="1"/>
</dbReference>
<dbReference type="Gene3D" id="2.130.10.10">
    <property type="entry name" value="YVTN repeat-like/Quinoprotein amine dehydrogenase"/>
    <property type="match status" value="1"/>
</dbReference>
<dbReference type="PANTHER" id="PTHR14885:SF1">
    <property type="entry name" value="CILIA- AND FLAGELLA-ASSOCIATED PROTEIN 43"/>
    <property type="match status" value="1"/>
</dbReference>
<dbReference type="EMBL" id="CAXAMN010004448">
    <property type="protein sequence ID" value="CAK9009535.1"/>
    <property type="molecule type" value="Genomic_DNA"/>
</dbReference>
<keyword evidence="2" id="KW-0963">Cytoplasm</keyword>